<dbReference type="Proteomes" id="UP000334990">
    <property type="component" value="Unassembled WGS sequence"/>
</dbReference>
<gene>
    <name evidence="2" type="ORF">Acor_55300</name>
</gene>
<reference evidence="2 3" key="1">
    <citation type="submission" date="2019-10" db="EMBL/GenBank/DDBJ databases">
        <title>Whole genome shotgun sequence of Acrocarpospora corrugata NBRC 13972.</title>
        <authorList>
            <person name="Ichikawa N."/>
            <person name="Kimura A."/>
            <person name="Kitahashi Y."/>
            <person name="Komaki H."/>
            <person name="Oguchi A."/>
        </authorList>
    </citation>
    <scope>NUCLEOTIDE SEQUENCE [LARGE SCALE GENOMIC DNA]</scope>
    <source>
        <strain evidence="2 3">NBRC 13972</strain>
    </source>
</reference>
<comment type="caution">
    <text evidence="2">The sequence shown here is derived from an EMBL/GenBank/DDBJ whole genome shotgun (WGS) entry which is preliminary data.</text>
</comment>
<feature type="region of interest" description="Disordered" evidence="1">
    <location>
        <begin position="309"/>
        <end position="338"/>
    </location>
</feature>
<organism evidence="2 3">
    <name type="scientific">Acrocarpospora corrugata</name>
    <dbReference type="NCBI Taxonomy" id="35763"/>
    <lineage>
        <taxon>Bacteria</taxon>
        <taxon>Bacillati</taxon>
        <taxon>Actinomycetota</taxon>
        <taxon>Actinomycetes</taxon>
        <taxon>Streptosporangiales</taxon>
        <taxon>Streptosporangiaceae</taxon>
        <taxon>Acrocarpospora</taxon>
    </lineage>
</organism>
<accession>A0A5M3W3W1</accession>
<dbReference type="EMBL" id="BLAD01000069">
    <property type="protein sequence ID" value="GES03464.1"/>
    <property type="molecule type" value="Genomic_DNA"/>
</dbReference>
<protein>
    <submittedName>
        <fullName evidence="2">Uncharacterized protein</fullName>
    </submittedName>
</protein>
<dbReference type="OrthoDB" id="143720at2"/>
<name>A0A5M3W3W1_9ACTN</name>
<keyword evidence="3" id="KW-1185">Reference proteome</keyword>
<dbReference type="InterPro" id="IPR019658">
    <property type="entry name" value="DUF2515"/>
</dbReference>
<evidence type="ECO:0000256" key="1">
    <source>
        <dbReference type="SAM" id="MobiDB-lite"/>
    </source>
</evidence>
<evidence type="ECO:0000313" key="3">
    <source>
        <dbReference type="Proteomes" id="UP000334990"/>
    </source>
</evidence>
<dbReference type="RefSeq" id="WP_155339628.1">
    <property type="nucleotide sequence ID" value="NZ_BAAABN010000082.1"/>
</dbReference>
<dbReference type="Pfam" id="PF10720">
    <property type="entry name" value="DUF2515"/>
    <property type="match status" value="1"/>
</dbReference>
<evidence type="ECO:0000313" key="2">
    <source>
        <dbReference type="EMBL" id="GES03464.1"/>
    </source>
</evidence>
<proteinExistence type="predicted"/>
<sequence>MPAEPYISGEGRGEPHELIRRDGMPETVEGWKAVADDLLTGKCCAFHRNVEISSRYAWLYTLQPASLKWAGMAAIASHHVRLALFPLRLDANRTGYVDIPHSLGRQRLLLTQDVNTIRETNNAIFNDIFWVHLAYVTADDGIACLRTLLGAERHYAPVLAGFEAIDRGRRILEDGASSADARRSAENLIWDGNIQLLEHEQRTLVQPNFDSLSCAFARLVSIGAATSFEVHGLRREVVYFTSFYLYSVTRALRARPWPRITRYDDRWGWLVASVVPRFRRFDADPSLSDASMRRILAAARVLASTPCVPPRTEIPRRTPGAQGTRRPFQLLPSRRRHR</sequence>
<dbReference type="AlphaFoldDB" id="A0A5M3W3W1"/>